<accession>A0A212R465</accession>
<evidence type="ECO:0000313" key="2">
    <source>
        <dbReference type="EMBL" id="SNB66812.1"/>
    </source>
</evidence>
<feature type="domain" description="FAD-binding" evidence="1">
    <location>
        <begin position="19"/>
        <end position="328"/>
    </location>
</feature>
<dbReference type="InterPro" id="IPR036188">
    <property type="entry name" value="FAD/NAD-bd_sf"/>
</dbReference>
<dbReference type="Pfam" id="PF01494">
    <property type="entry name" value="FAD_binding_3"/>
    <property type="match status" value="1"/>
</dbReference>
<name>A0A212R465_9PROT</name>
<proteinExistence type="predicted"/>
<protein>
    <submittedName>
        <fullName evidence="2">Dehydrogenase (Flavoprotein)</fullName>
    </submittedName>
</protein>
<dbReference type="OrthoDB" id="9799983at2"/>
<organism evidence="2 3">
    <name type="scientific">Arboricoccus pini</name>
    <dbReference type="NCBI Taxonomy" id="1963835"/>
    <lineage>
        <taxon>Bacteria</taxon>
        <taxon>Pseudomonadati</taxon>
        <taxon>Pseudomonadota</taxon>
        <taxon>Alphaproteobacteria</taxon>
        <taxon>Geminicoccales</taxon>
        <taxon>Geminicoccaceae</taxon>
        <taxon>Arboricoccus</taxon>
    </lineage>
</organism>
<keyword evidence="3" id="KW-1185">Reference proteome</keyword>
<sequence>MSSSPLTDQPDGEALPQICDVLIIGGGPAGSTAATLLAERGRHVVMLEKETHPRFHIGESLLPNNLSIIQRLGVLEEVRAIGVYKPGAQFVSDEHGQDVAFEFKNGLDKRWTYSFHVERAAFDKLLFDNARAKGAMALEAMRVTTVELAQGSARSTVKAVDGTGKQHVFAPRFVIDASGRDACLATRLKIKEVNRQNNTAALFGHLKGVEPLTQPDVGNIVVHLLKEGWCWAIPLPNGVTSIGIVSNAAFFNRRTGSQEDFFWEVLRASPSMGPRIANATLLEPVRATGNYSYKARSMVGENHILVGDAFAFIDPVFSSGVMLAMTSAERGALAVHAHLDDPQKAKPLFAQFERHVQGAMGAFSWLIYRINKPVLRDMFMAPRNQFGMRDGLVSLLAGSWNHGVRSRVPVLAFKGAYYFLQTAYRMGYRVRRDVGMTKRAEIEGPNWRNAA</sequence>
<dbReference type="InterPro" id="IPR002938">
    <property type="entry name" value="FAD-bd"/>
</dbReference>
<dbReference type="RefSeq" id="WP_088561199.1">
    <property type="nucleotide sequence ID" value="NZ_FYEH01000005.1"/>
</dbReference>
<dbReference type="AlphaFoldDB" id="A0A212R465"/>
<evidence type="ECO:0000313" key="3">
    <source>
        <dbReference type="Proteomes" id="UP000197065"/>
    </source>
</evidence>
<dbReference type="PANTHER" id="PTHR43747">
    <property type="entry name" value="FAD-BINDING PROTEIN"/>
    <property type="match status" value="1"/>
</dbReference>
<dbReference type="SUPFAM" id="SSF51905">
    <property type="entry name" value="FAD/NAD(P)-binding domain"/>
    <property type="match status" value="1"/>
</dbReference>
<evidence type="ECO:0000259" key="1">
    <source>
        <dbReference type="Pfam" id="PF01494"/>
    </source>
</evidence>
<dbReference type="GO" id="GO:0071949">
    <property type="term" value="F:FAD binding"/>
    <property type="evidence" value="ECO:0007669"/>
    <property type="project" value="InterPro"/>
</dbReference>
<dbReference type="PANTHER" id="PTHR43747:SF1">
    <property type="entry name" value="SLR1998 PROTEIN"/>
    <property type="match status" value="1"/>
</dbReference>
<dbReference type="Proteomes" id="UP000197065">
    <property type="component" value="Unassembled WGS sequence"/>
</dbReference>
<dbReference type="Gene3D" id="3.50.50.60">
    <property type="entry name" value="FAD/NAD(P)-binding domain"/>
    <property type="match status" value="1"/>
</dbReference>
<dbReference type="EMBL" id="FYEH01000005">
    <property type="protein sequence ID" value="SNB66812.1"/>
    <property type="molecule type" value="Genomic_DNA"/>
</dbReference>
<gene>
    <name evidence="2" type="ORF">SAMN07250955_105195</name>
</gene>
<dbReference type="InterPro" id="IPR050816">
    <property type="entry name" value="Flavin-dep_Halogenase_NPB"/>
</dbReference>
<reference evidence="2 3" key="1">
    <citation type="submission" date="2017-06" db="EMBL/GenBank/DDBJ databases">
        <authorList>
            <person name="Kim H.J."/>
            <person name="Triplett B.A."/>
        </authorList>
    </citation>
    <scope>NUCLEOTIDE SEQUENCE [LARGE SCALE GENOMIC DNA]</scope>
    <source>
        <strain evidence="2 3">B29T1</strain>
    </source>
</reference>